<gene>
    <name evidence="6" type="ORF">AMTR_s00103p00158520</name>
</gene>
<dbReference type="PANTHER" id="PTHR15651:SF7">
    <property type="entry name" value="ARMADILLO REPEAT-CONTAINING PROTEIN 8"/>
    <property type="match status" value="1"/>
</dbReference>
<protein>
    <submittedName>
        <fullName evidence="6">Uncharacterized protein</fullName>
    </submittedName>
</protein>
<dbReference type="STRING" id="13333.W1NZW3"/>
<dbReference type="GO" id="GO:0005737">
    <property type="term" value="C:cytoplasm"/>
    <property type="evidence" value="ECO:0007669"/>
    <property type="project" value="UniProtKB-SubCell"/>
</dbReference>
<dbReference type="SMART" id="SM00185">
    <property type="entry name" value="ARM"/>
    <property type="match status" value="6"/>
</dbReference>
<keyword evidence="7" id="KW-1185">Reference proteome</keyword>
<dbReference type="InterPro" id="IPR000225">
    <property type="entry name" value="Armadillo"/>
</dbReference>
<keyword evidence="3" id="KW-0963">Cytoplasm</keyword>
<dbReference type="PANTHER" id="PTHR15651">
    <property type="entry name" value="ARMADILLO REPEAT-CONTAINING PROTEIN 8"/>
    <property type="match status" value="1"/>
</dbReference>
<dbReference type="EMBL" id="KI394805">
    <property type="protein sequence ID" value="ERN00914.1"/>
    <property type="molecule type" value="Genomic_DNA"/>
</dbReference>
<dbReference type="InterPro" id="IPR011989">
    <property type="entry name" value="ARM-like"/>
</dbReference>
<evidence type="ECO:0000256" key="1">
    <source>
        <dbReference type="ARBA" id="ARBA00004123"/>
    </source>
</evidence>
<dbReference type="HOGENOM" id="CLU_002741_1_0_1"/>
<reference evidence="7" key="1">
    <citation type="journal article" date="2013" name="Science">
        <title>The Amborella genome and the evolution of flowering plants.</title>
        <authorList>
            <consortium name="Amborella Genome Project"/>
        </authorList>
    </citation>
    <scope>NUCLEOTIDE SEQUENCE [LARGE SCALE GENOMIC DNA]</scope>
</reference>
<dbReference type="GO" id="GO:0005634">
    <property type="term" value="C:nucleus"/>
    <property type="evidence" value="ECO:0007669"/>
    <property type="project" value="UniProtKB-SubCell"/>
</dbReference>
<evidence type="ECO:0000313" key="6">
    <source>
        <dbReference type="EMBL" id="ERN00914.1"/>
    </source>
</evidence>
<dbReference type="Pfam" id="PF02985">
    <property type="entry name" value="HEAT"/>
    <property type="match status" value="1"/>
</dbReference>
<dbReference type="InterPro" id="IPR038739">
    <property type="entry name" value="ARMC8/Vid28"/>
</dbReference>
<proteinExistence type="predicted"/>
<dbReference type="GO" id="GO:0043161">
    <property type="term" value="P:proteasome-mediated ubiquitin-dependent protein catabolic process"/>
    <property type="evidence" value="ECO:0000318"/>
    <property type="project" value="GO_Central"/>
</dbReference>
<dbReference type="Pfam" id="PF00514">
    <property type="entry name" value="Arm"/>
    <property type="match status" value="1"/>
</dbReference>
<name>W1NZW3_AMBTC</name>
<evidence type="ECO:0000256" key="5">
    <source>
        <dbReference type="ARBA" id="ARBA00023242"/>
    </source>
</evidence>
<dbReference type="Proteomes" id="UP000017836">
    <property type="component" value="Unassembled WGS sequence"/>
</dbReference>
<accession>W1NZW3</accession>
<evidence type="ECO:0000313" key="7">
    <source>
        <dbReference type="Proteomes" id="UP000017836"/>
    </source>
</evidence>
<sequence length="649" mass="70236">MPSSAACKRPENLVEGLSSKDPGTRLKALRDLKNQIIGNRTKKLRYVKLGAVPLVSEMLESGSESVVLVQAIATLGSFGCGLDAGVEAIVKSGALPYLFSTLANPDEKVVEAGARSLRMIFQSKLTPKYNILEDKEMDFLFSLLNSENETVTELAASIIMHSCETTEEQKALCGSGVLDKLALLLEGSSNQRDASLDSLASVVKNNREVVSKFVGLHNGKVLSSVNGLTKDRSPRTRLLACSLLIALGRACPSQLQDIESKADLVRILVELVEEPGRAGDEAPRALGDLIEKSEEVQKLACSVNAVEKLCKFLHKGSIQAKPLAGILHALAELCSNLEDNRRLFLSLQGLPLVAEMLNHESVGVRIAACICIRNISRSVKNLSDGLTDKSIVIPLIHLFDDPSIEVQVAALGATSNILVHFTTHKSIVFECGGVKQLVKLSSSMVSELRVNAVSALRNLMFQADKMCKENIMLELTISTLASLICDPEPFVQEHALVLLRNLVNGNVDCINYVFAEDGLIINAVTRQVWNASSVGICIQGIYVLANIAAGDEFHKEEVMRILFPLPEDGRNQSILIKFLQDSSSPKLRVATLWCIINLSHLDSPGAVDRIARIRGAGITCAIKIMVNDPCLDPKVLGPSLGAIGDNWPK</sequence>
<dbReference type="InterPro" id="IPR000357">
    <property type="entry name" value="HEAT"/>
</dbReference>
<dbReference type="InterPro" id="IPR016024">
    <property type="entry name" value="ARM-type_fold"/>
</dbReference>
<dbReference type="eggNOG" id="KOG1293">
    <property type="taxonomic scope" value="Eukaryota"/>
</dbReference>
<dbReference type="Gene3D" id="1.25.10.10">
    <property type="entry name" value="Leucine-rich Repeat Variant"/>
    <property type="match status" value="2"/>
</dbReference>
<organism evidence="6 7">
    <name type="scientific">Amborella trichopoda</name>
    <dbReference type="NCBI Taxonomy" id="13333"/>
    <lineage>
        <taxon>Eukaryota</taxon>
        <taxon>Viridiplantae</taxon>
        <taxon>Streptophyta</taxon>
        <taxon>Embryophyta</taxon>
        <taxon>Tracheophyta</taxon>
        <taxon>Spermatophyta</taxon>
        <taxon>Magnoliopsida</taxon>
        <taxon>Amborellales</taxon>
        <taxon>Amborellaceae</taxon>
        <taxon>Amborella</taxon>
    </lineage>
</organism>
<keyword evidence="5" id="KW-0539">Nucleus</keyword>
<dbReference type="AlphaFoldDB" id="W1NZW3"/>
<dbReference type="SUPFAM" id="SSF48371">
    <property type="entry name" value="ARM repeat"/>
    <property type="match status" value="1"/>
</dbReference>
<dbReference type="Gramene" id="ERN00914">
    <property type="protein sequence ID" value="ERN00914"/>
    <property type="gene ID" value="AMTR_s00103p00158520"/>
</dbReference>
<evidence type="ECO:0000256" key="3">
    <source>
        <dbReference type="ARBA" id="ARBA00022490"/>
    </source>
</evidence>
<evidence type="ECO:0000256" key="4">
    <source>
        <dbReference type="ARBA" id="ARBA00022737"/>
    </source>
</evidence>
<dbReference type="GO" id="GO:0034657">
    <property type="term" value="C:GID complex"/>
    <property type="evidence" value="ECO:0000318"/>
    <property type="project" value="GO_Central"/>
</dbReference>
<keyword evidence="4" id="KW-0677">Repeat</keyword>
<comment type="subcellular location">
    <subcellularLocation>
        <location evidence="2">Cytoplasm</location>
    </subcellularLocation>
    <subcellularLocation>
        <location evidence="1">Nucleus</location>
    </subcellularLocation>
</comment>
<dbReference type="OMA" id="KGTDQHV"/>
<evidence type="ECO:0000256" key="2">
    <source>
        <dbReference type="ARBA" id="ARBA00004496"/>
    </source>
</evidence>